<dbReference type="GO" id="GO:0003676">
    <property type="term" value="F:nucleic acid binding"/>
    <property type="evidence" value="ECO:0007669"/>
    <property type="project" value="InterPro"/>
</dbReference>
<dbReference type="Proteomes" id="UP000813637">
    <property type="component" value="Unassembled WGS sequence"/>
</dbReference>
<keyword evidence="2" id="KW-0540">Nuclease</keyword>
<dbReference type="EMBL" id="JAAMYB010000021">
    <property type="protein sequence ID" value="MCD3196003.1"/>
    <property type="molecule type" value="Genomic_DNA"/>
</dbReference>
<dbReference type="Gene3D" id="1.10.30.50">
    <property type="match status" value="1"/>
</dbReference>
<dbReference type="CDD" id="cd00085">
    <property type="entry name" value="HNHc"/>
    <property type="match status" value="1"/>
</dbReference>
<proteinExistence type="predicted"/>
<dbReference type="InterPro" id="IPR003615">
    <property type="entry name" value="HNH_nuc"/>
</dbReference>
<evidence type="ECO:0000313" key="2">
    <source>
        <dbReference type="EMBL" id="MCD3196003.1"/>
    </source>
</evidence>
<evidence type="ECO:0000313" key="3">
    <source>
        <dbReference type="Proteomes" id="UP000813637"/>
    </source>
</evidence>
<comment type="caution">
    <text evidence="2">The sequence shown here is derived from an EMBL/GenBank/DDBJ whole genome shotgun (WGS) entry which is preliminary data.</text>
</comment>
<dbReference type="Pfam" id="PF01844">
    <property type="entry name" value="HNH"/>
    <property type="match status" value="1"/>
</dbReference>
<protein>
    <submittedName>
        <fullName evidence="2">HNH endonuclease</fullName>
    </submittedName>
</protein>
<feature type="domain" description="HNH" evidence="1">
    <location>
        <begin position="46"/>
        <end position="102"/>
    </location>
</feature>
<reference evidence="2" key="1">
    <citation type="submission" date="2020-02" db="EMBL/GenBank/DDBJ databases">
        <authorList>
            <person name="Fillo S."/>
            <person name="Giordani F."/>
            <person name="Tonon E."/>
            <person name="Drigo I."/>
            <person name="Anselmo A."/>
            <person name="Fortunato A."/>
            <person name="Bano L."/>
            <person name="Lista F."/>
        </authorList>
    </citation>
    <scope>NUCLEOTIDE SEQUENCE</scope>
    <source>
        <strain evidence="2">IZSVe-TV_9877_3_12</strain>
    </source>
</reference>
<evidence type="ECO:0000259" key="1">
    <source>
        <dbReference type="Pfam" id="PF01844"/>
    </source>
</evidence>
<name>A0A9Q3Z230_CLOBO</name>
<organism evidence="2 3">
    <name type="scientific">Clostridium botulinum C</name>
    <dbReference type="NCBI Taxonomy" id="36828"/>
    <lineage>
        <taxon>Bacteria</taxon>
        <taxon>Bacillati</taxon>
        <taxon>Bacillota</taxon>
        <taxon>Clostridia</taxon>
        <taxon>Eubacteriales</taxon>
        <taxon>Clostridiaceae</taxon>
        <taxon>Clostridium</taxon>
    </lineage>
</organism>
<gene>
    <name evidence="2" type="ORF">G8S53_12085</name>
</gene>
<dbReference type="AlphaFoldDB" id="A0A9Q3Z230"/>
<dbReference type="GO" id="GO:0004519">
    <property type="term" value="F:endonuclease activity"/>
    <property type="evidence" value="ECO:0007669"/>
    <property type="project" value="UniProtKB-KW"/>
</dbReference>
<reference evidence="2" key="2">
    <citation type="journal article" date="2021" name="Microorganisms">
        <title>Extensive Genome Exploration of Clostridium botulinum Group III Field Strains.</title>
        <authorList>
            <person name="Fillo S."/>
            <person name="Giordani F."/>
            <person name="Tonon E."/>
            <person name="Drigo I."/>
            <person name="Anselmo A."/>
            <person name="Fortunato A."/>
            <person name="Lista F."/>
            <person name="Bano L."/>
        </authorList>
    </citation>
    <scope>NUCLEOTIDE SEQUENCE</scope>
    <source>
        <strain evidence="2">IZSVe-TV_9877_3_12</strain>
    </source>
</reference>
<dbReference type="GO" id="GO:0008270">
    <property type="term" value="F:zinc ion binding"/>
    <property type="evidence" value="ECO:0007669"/>
    <property type="project" value="InterPro"/>
</dbReference>
<dbReference type="InterPro" id="IPR002711">
    <property type="entry name" value="HNH"/>
</dbReference>
<keyword evidence="2" id="KW-0378">Hydrolase</keyword>
<keyword evidence="2" id="KW-0255">Endonuclease</keyword>
<accession>A0A9Q3Z230</accession>
<sequence length="121" mass="14446">MFRDNISKKYFFTGQVILNDEPYVELQYDEKNQLRKVWIFPYGYKCSICGFDFEKIYGEVGKNVIEVHHLKPLYSIGKEYSVNPIRDLVAVCSNCHTIIHKRRIPFTIEEMKEILKHKKLK</sequence>